<dbReference type="Gene3D" id="1.10.8.10">
    <property type="entry name" value="DNA helicase RuvA subunit, C-terminal domain"/>
    <property type="match status" value="1"/>
</dbReference>
<proteinExistence type="predicted"/>
<dbReference type="Proteomes" id="UP001530315">
    <property type="component" value="Unassembled WGS sequence"/>
</dbReference>
<evidence type="ECO:0000259" key="2">
    <source>
        <dbReference type="PROSITE" id="PS50030"/>
    </source>
</evidence>
<dbReference type="Pfam" id="PF00627">
    <property type="entry name" value="UBA"/>
    <property type="match status" value="1"/>
</dbReference>
<dbReference type="InterPro" id="IPR015940">
    <property type="entry name" value="UBA"/>
</dbReference>
<evidence type="ECO:0000313" key="4">
    <source>
        <dbReference type="Proteomes" id="UP001530315"/>
    </source>
</evidence>
<name>A0ABD3NB47_9STRA</name>
<dbReference type="SUPFAM" id="SSF46934">
    <property type="entry name" value="UBA-like"/>
    <property type="match status" value="1"/>
</dbReference>
<dbReference type="SUPFAM" id="SSF143503">
    <property type="entry name" value="PUG domain-like"/>
    <property type="match status" value="1"/>
</dbReference>
<accession>A0ABD3NB47</accession>
<reference evidence="3 4" key="1">
    <citation type="submission" date="2024-10" db="EMBL/GenBank/DDBJ databases">
        <title>Updated reference genomes for cyclostephanoid diatoms.</title>
        <authorList>
            <person name="Roberts W.R."/>
            <person name="Alverson A.J."/>
        </authorList>
    </citation>
    <scope>NUCLEOTIDE SEQUENCE [LARGE SCALE GENOMIC DNA]</scope>
    <source>
        <strain evidence="3 4">AJA276-08</strain>
    </source>
</reference>
<dbReference type="InterPro" id="IPR009060">
    <property type="entry name" value="UBA-like_sf"/>
</dbReference>
<dbReference type="AlphaFoldDB" id="A0ABD3NB47"/>
<gene>
    <name evidence="3" type="ORF">ACHAW5_000245</name>
</gene>
<keyword evidence="4" id="KW-1185">Reference proteome</keyword>
<dbReference type="EMBL" id="JALLAZ020001539">
    <property type="protein sequence ID" value="KAL3773298.1"/>
    <property type="molecule type" value="Genomic_DNA"/>
</dbReference>
<organism evidence="3 4">
    <name type="scientific">Stephanodiscus triporus</name>
    <dbReference type="NCBI Taxonomy" id="2934178"/>
    <lineage>
        <taxon>Eukaryota</taxon>
        <taxon>Sar</taxon>
        <taxon>Stramenopiles</taxon>
        <taxon>Ochrophyta</taxon>
        <taxon>Bacillariophyta</taxon>
        <taxon>Coscinodiscophyceae</taxon>
        <taxon>Thalassiosirophycidae</taxon>
        <taxon>Stephanodiscales</taxon>
        <taxon>Stephanodiscaceae</taxon>
        <taxon>Stephanodiscus</taxon>
    </lineage>
</organism>
<dbReference type="Gene3D" id="1.20.58.2190">
    <property type="match status" value="1"/>
</dbReference>
<sequence>MVFKKFADRIISAGATAANALRPTEQQHANEIRQLESMGFAPERARHALNATGGDVDRAAELLLLGDVDEVVGDLPPSSRGAPRGGGGMTHVEAHNDEQMRRAMEESLMAEESRRMREAEAASLRRPEVVDLTGGGRSKSVAAKKREGVSPPSARKDPTAAVADVRDRKKAPTARQRDDPGRFGKSGTAAKISLEQTHPSVKIPERLSNKSKEEQILRCADRLKSHVMAVDTLHRALTSVRNSPGEPKYLVIDRANANYAKFVRDKPGAEDMLLAMNYRHDRARDELRLERHLVDDALLYLGITALERIRTSEEYAEGKRSRAFHAEMRRVAGGNGSAMLRIGMTEGETLIRTAFMGKVPKEPLGGGGTRIDVFLGDESERIDGGRVNRRFDGDDTLEDVLNWLGGCYGNELLEKIRGDSRVWCLCDLNNYPILPFDVEKHGGKTLQYLGLFPSGKLGVRLSDDAWRDRRGGEFDISGSARGLGAASHVD</sequence>
<dbReference type="CDD" id="cd09212">
    <property type="entry name" value="PUB"/>
    <property type="match status" value="1"/>
</dbReference>
<protein>
    <recommendedName>
        <fullName evidence="2">UBA domain-containing protein</fullName>
    </recommendedName>
</protein>
<evidence type="ECO:0000256" key="1">
    <source>
        <dbReference type="SAM" id="MobiDB-lite"/>
    </source>
</evidence>
<dbReference type="SMART" id="SM00165">
    <property type="entry name" value="UBA"/>
    <property type="match status" value="1"/>
</dbReference>
<dbReference type="PROSITE" id="PS50030">
    <property type="entry name" value="UBA"/>
    <property type="match status" value="1"/>
</dbReference>
<comment type="caution">
    <text evidence="3">The sequence shown here is derived from an EMBL/GenBank/DDBJ whole genome shotgun (WGS) entry which is preliminary data.</text>
</comment>
<dbReference type="InterPro" id="IPR036339">
    <property type="entry name" value="PUB-like_dom_sf"/>
</dbReference>
<evidence type="ECO:0000313" key="3">
    <source>
        <dbReference type="EMBL" id="KAL3773298.1"/>
    </source>
</evidence>
<dbReference type="CDD" id="cd14270">
    <property type="entry name" value="UBA"/>
    <property type="match status" value="1"/>
</dbReference>
<feature type="region of interest" description="Disordered" evidence="1">
    <location>
        <begin position="107"/>
        <end position="191"/>
    </location>
</feature>
<feature type="domain" description="UBA" evidence="2">
    <location>
        <begin position="23"/>
        <end position="66"/>
    </location>
</feature>
<feature type="compositionally biased region" description="Basic and acidic residues" evidence="1">
    <location>
        <begin position="107"/>
        <end position="129"/>
    </location>
</feature>
<feature type="compositionally biased region" description="Basic and acidic residues" evidence="1">
    <location>
        <begin position="144"/>
        <end position="158"/>
    </location>
</feature>